<organism evidence="2 3">
    <name type="scientific">Blastochloris viridis</name>
    <name type="common">Rhodopseudomonas viridis</name>
    <dbReference type="NCBI Taxonomy" id="1079"/>
    <lineage>
        <taxon>Bacteria</taxon>
        <taxon>Pseudomonadati</taxon>
        <taxon>Pseudomonadota</taxon>
        <taxon>Alphaproteobacteria</taxon>
        <taxon>Hyphomicrobiales</taxon>
        <taxon>Blastochloridaceae</taxon>
        <taxon>Blastochloris</taxon>
    </lineage>
</organism>
<evidence type="ECO:0000256" key="1">
    <source>
        <dbReference type="SAM" id="MobiDB-lite"/>
    </source>
</evidence>
<sequence length="248" mass="26333">MGSLFKASAPAPTPPAPPSTIRDEIGGVEQVPVTNADGSITYITRRLPLTAEQQAERDQLDAIMTESLGEIRKLSSADYAADEDTQRILSQWEQTQTKLLGKQATQRARTEEETLARRGLSDSTAANDVRRQRLLDQQDAEQNVSQMKDEMASQVRNEKLALQQNLYNLAAAATDSNAARAAQAAANAQSGALALNAQRQASILDYYKKPSAFETALGSSLGGSLGKVVTAGAIGGSGGLLGSLFLRG</sequence>
<gene>
    <name evidence="2" type="ORF">DI628_03025</name>
</gene>
<dbReference type="EMBL" id="VAFM01000001">
    <property type="protein sequence ID" value="TKW61613.1"/>
    <property type="molecule type" value="Genomic_DNA"/>
</dbReference>
<evidence type="ECO:0000313" key="3">
    <source>
        <dbReference type="Proteomes" id="UP000320948"/>
    </source>
</evidence>
<reference evidence="2 3" key="1">
    <citation type="journal article" date="2017" name="Nat. Commun.">
        <title>In situ click chemistry generation of cyclooxygenase-2 inhibitors.</title>
        <authorList>
            <person name="Bhardwaj A."/>
            <person name="Kaur J."/>
            <person name="Wuest M."/>
            <person name="Wuest F."/>
        </authorList>
    </citation>
    <scope>NUCLEOTIDE SEQUENCE [LARGE SCALE GENOMIC DNA]</scope>
    <source>
        <strain evidence="2">S2_018_000_R2_106</strain>
    </source>
</reference>
<comment type="caution">
    <text evidence="2">The sequence shown here is derived from an EMBL/GenBank/DDBJ whole genome shotgun (WGS) entry which is preliminary data.</text>
</comment>
<feature type="compositionally biased region" description="Basic and acidic residues" evidence="1">
    <location>
        <begin position="108"/>
        <end position="120"/>
    </location>
</feature>
<evidence type="ECO:0000313" key="2">
    <source>
        <dbReference type="EMBL" id="TKW61613.1"/>
    </source>
</evidence>
<protein>
    <submittedName>
        <fullName evidence="2">Uncharacterized protein</fullName>
    </submittedName>
</protein>
<name>A0A6N4R401_BLAVI</name>
<dbReference type="AlphaFoldDB" id="A0A6N4R401"/>
<accession>A0A6N4R401</accession>
<dbReference type="Proteomes" id="UP000320948">
    <property type="component" value="Unassembled WGS sequence"/>
</dbReference>
<proteinExistence type="predicted"/>
<feature type="region of interest" description="Disordered" evidence="1">
    <location>
        <begin position="101"/>
        <end position="123"/>
    </location>
</feature>
<feature type="region of interest" description="Disordered" evidence="1">
    <location>
        <begin position="1"/>
        <end position="23"/>
    </location>
</feature>